<dbReference type="STRING" id="300112.A0A4S2KQE1"/>
<dbReference type="PROSITE" id="PS51012">
    <property type="entry name" value="ABC_TM2"/>
    <property type="match status" value="1"/>
</dbReference>
<protein>
    <submittedName>
        <fullName evidence="8">ABC transporter G family member 20</fullName>
    </submittedName>
</protein>
<dbReference type="Pfam" id="PF12698">
    <property type="entry name" value="ABC2_membrane_3"/>
    <property type="match status" value="1"/>
</dbReference>
<feature type="transmembrane region" description="Helical" evidence="5">
    <location>
        <begin position="378"/>
        <end position="400"/>
    </location>
</feature>
<feature type="transmembrane region" description="Helical" evidence="5">
    <location>
        <begin position="557"/>
        <end position="576"/>
    </location>
</feature>
<gene>
    <name evidence="8" type="ORF">DBV15_00793</name>
</gene>
<evidence type="ECO:0000256" key="5">
    <source>
        <dbReference type="SAM" id="Phobius"/>
    </source>
</evidence>
<dbReference type="AlphaFoldDB" id="A0A4S2KQE1"/>
<feature type="domain" description="ABC transmembrane type-2" evidence="7">
    <location>
        <begin position="510"/>
        <end position="746"/>
    </location>
</feature>
<dbReference type="PANTHER" id="PTHR43038:SF2">
    <property type="entry name" value="RH61964P"/>
    <property type="match status" value="1"/>
</dbReference>
<evidence type="ECO:0000259" key="6">
    <source>
        <dbReference type="PROSITE" id="PS50893"/>
    </source>
</evidence>
<dbReference type="InterPro" id="IPR013525">
    <property type="entry name" value="ABC2_TM"/>
</dbReference>
<comment type="subcellular location">
    <subcellularLocation>
        <location evidence="1">Membrane</location>
        <topology evidence="1">Multi-pass membrane protein</topology>
    </subcellularLocation>
</comment>
<sequence>MIQKKIVTVRSLIEQPSPFRRMVQQEAVVVRNAVKSYGKGQLVLDGLNMTVSRGSIYGLLGASGCGKTTLLSCVVGVRHLDSGEVWVLGGNPGGKGSGIPGPQVGYMPQDISLVGEFTMSGALYYFGRINGLDDEEIDISLSYFETTTQLFPLLFFRDETEVLFGVASTTPTRSHGEEYEWRSTKKGFLRRRIDSQSRASDSRRTHCGLGPNFEGEASRFCFLFKRDEQRIIRKCLDVPFLCSIWAYLIEITQTEGITVLITTHYIEETKDASKIGLMRCGKLLAESSPQKLLEQFQCSFLEEAFLKLCETQNDAIILNKTQQSKPEDTGSELMNQDQNKYEQTKGISEYKTVSRRKVSRSKRFKALLAKNGVQFFRYYTGLIFAIIFPILQVAVFLGGIGQDPKDLKIGVVNDEASNCDYGSNLGNIWNDEITCHFGNLSCRFLHNFDDSIAIKKYYDNVLEASHDVQNGELIGIIHFSQNFSEALQIRVEISNFAKDSDLLASQIQVFLDMGEVFEDIMRDCKYSPKLGTPPIRFEDPIYGTTDLNYADFMTPPYILTLIFFLATTISTTLIITERLEGVWDRSVVQGVRTEEIVLSHIVIQSFIIIIHTIIILLLFFPIWGLECKGSIFVTTVLIFLNGFSGLMYGFIISVACKNHTMAHYCSAGSFFPLIILNGALWPLEGMPKMLRWLSYALPTTLSSISLRGLIYKGSSITDSEVYFGFLITLGWILLYLIVTLLGVRSKSS</sequence>
<dbReference type="InterPro" id="IPR047817">
    <property type="entry name" value="ABC2_TM_bact-type"/>
</dbReference>
<dbReference type="PROSITE" id="PS50893">
    <property type="entry name" value="ABC_TRANSPORTER_2"/>
    <property type="match status" value="1"/>
</dbReference>
<keyword evidence="3 5" id="KW-1133">Transmembrane helix</keyword>
<dbReference type="Proteomes" id="UP000310200">
    <property type="component" value="Unassembled WGS sequence"/>
</dbReference>
<keyword evidence="2 5" id="KW-0812">Transmembrane</keyword>
<evidence type="ECO:0000256" key="1">
    <source>
        <dbReference type="ARBA" id="ARBA00004141"/>
    </source>
</evidence>
<feature type="domain" description="ABC transporter" evidence="6">
    <location>
        <begin position="28"/>
        <end position="305"/>
    </location>
</feature>
<dbReference type="InterPro" id="IPR027417">
    <property type="entry name" value="P-loop_NTPase"/>
</dbReference>
<dbReference type="GO" id="GO:0140359">
    <property type="term" value="F:ABC-type transporter activity"/>
    <property type="evidence" value="ECO:0007669"/>
    <property type="project" value="InterPro"/>
</dbReference>
<organism evidence="8 9">
    <name type="scientific">Temnothorax longispinosus</name>
    <dbReference type="NCBI Taxonomy" id="300112"/>
    <lineage>
        <taxon>Eukaryota</taxon>
        <taxon>Metazoa</taxon>
        <taxon>Ecdysozoa</taxon>
        <taxon>Arthropoda</taxon>
        <taxon>Hexapoda</taxon>
        <taxon>Insecta</taxon>
        <taxon>Pterygota</taxon>
        <taxon>Neoptera</taxon>
        <taxon>Endopterygota</taxon>
        <taxon>Hymenoptera</taxon>
        <taxon>Apocrita</taxon>
        <taxon>Aculeata</taxon>
        <taxon>Formicoidea</taxon>
        <taxon>Formicidae</taxon>
        <taxon>Myrmicinae</taxon>
        <taxon>Temnothorax</taxon>
    </lineage>
</organism>
<evidence type="ECO:0000256" key="4">
    <source>
        <dbReference type="ARBA" id="ARBA00023136"/>
    </source>
</evidence>
<evidence type="ECO:0000256" key="3">
    <source>
        <dbReference type="ARBA" id="ARBA00022989"/>
    </source>
</evidence>
<feature type="transmembrane region" description="Helical" evidence="5">
    <location>
        <begin position="661"/>
        <end position="680"/>
    </location>
</feature>
<evidence type="ECO:0000313" key="9">
    <source>
        <dbReference type="Proteomes" id="UP000310200"/>
    </source>
</evidence>
<dbReference type="Gene3D" id="3.40.50.300">
    <property type="entry name" value="P-loop containing nucleotide triphosphate hydrolases"/>
    <property type="match status" value="2"/>
</dbReference>
<dbReference type="EMBL" id="QBLH01002024">
    <property type="protein sequence ID" value="TGZ50118.1"/>
    <property type="molecule type" value="Genomic_DNA"/>
</dbReference>
<dbReference type="GO" id="GO:0005524">
    <property type="term" value="F:ATP binding"/>
    <property type="evidence" value="ECO:0007669"/>
    <property type="project" value="InterPro"/>
</dbReference>
<dbReference type="GO" id="GO:0016020">
    <property type="term" value="C:membrane"/>
    <property type="evidence" value="ECO:0007669"/>
    <property type="project" value="UniProtKB-SubCell"/>
</dbReference>
<keyword evidence="9" id="KW-1185">Reference proteome</keyword>
<dbReference type="Pfam" id="PF00005">
    <property type="entry name" value="ABC_tran"/>
    <property type="match status" value="1"/>
</dbReference>
<feature type="transmembrane region" description="Helical" evidence="5">
    <location>
        <begin position="631"/>
        <end position="655"/>
    </location>
</feature>
<name>A0A4S2KQE1_9HYME</name>
<reference evidence="8 9" key="1">
    <citation type="journal article" date="2019" name="Philos. Trans. R. Soc. Lond., B, Biol. Sci.">
        <title>Ant behaviour and brain gene expression of defending hosts depend on the ecological success of the intruding social parasite.</title>
        <authorList>
            <person name="Kaur R."/>
            <person name="Stoldt M."/>
            <person name="Jongepier E."/>
            <person name="Feldmeyer B."/>
            <person name="Menzel F."/>
            <person name="Bornberg-Bauer E."/>
            <person name="Foitzik S."/>
        </authorList>
    </citation>
    <scope>NUCLEOTIDE SEQUENCE [LARGE SCALE GENOMIC DNA]</scope>
    <source>
        <tissue evidence="8">Whole body</tissue>
    </source>
</reference>
<dbReference type="InterPro" id="IPR003439">
    <property type="entry name" value="ABC_transporter-like_ATP-bd"/>
</dbReference>
<keyword evidence="4 5" id="KW-0472">Membrane</keyword>
<comment type="caution">
    <text evidence="8">The sequence shown here is derived from an EMBL/GenBank/DDBJ whole genome shotgun (WGS) entry which is preliminary data.</text>
</comment>
<dbReference type="SUPFAM" id="SSF52540">
    <property type="entry name" value="P-loop containing nucleoside triphosphate hydrolases"/>
    <property type="match status" value="1"/>
</dbReference>
<dbReference type="PANTHER" id="PTHR43038">
    <property type="entry name" value="ATP-BINDING CASSETTE, SUB-FAMILY H, MEMBER 1"/>
    <property type="match status" value="1"/>
</dbReference>
<proteinExistence type="predicted"/>
<evidence type="ECO:0000313" key="8">
    <source>
        <dbReference type="EMBL" id="TGZ50118.1"/>
    </source>
</evidence>
<evidence type="ECO:0000256" key="2">
    <source>
        <dbReference type="ARBA" id="ARBA00022692"/>
    </source>
</evidence>
<feature type="transmembrane region" description="Helical" evidence="5">
    <location>
        <begin position="722"/>
        <end position="743"/>
    </location>
</feature>
<accession>A0A4S2KQE1</accession>
<evidence type="ECO:0000259" key="7">
    <source>
        <dbReference type="PROSITE" id="PS51012"/>
    </source>
</evidence>
<feature type="transmembrane region" description="Helical" evidence="5">
    <location>
        <begin position="596"/>
        <end position="619"/>
    </location>
</feature>
<dbReference type="GO" id="GO:0016887">
    <property type="term" value="F:ATP hydrolysis activity"/>
    <property type="evidence" value="ECO:0007669"/>
    <property type="project" value="InterPro"/>
</dbReference>